<sequence>MKLLNTYEDKNSAEEALKKLDGQSRLASERDSTEVIYNLFGQATWGNFYRLGMFNLSELQQLVSLKQNGQGYDKQRHSEIMSMLTYAASTFDLTIPEHWK</sequence>
<dbReference type="RefSeq" id="WP_102552170.1">
    <property type="nucleotide sequence ID" value="NZ_MCZF01000094.1"/>
</dbReference>
<dbReference type="Proteomes" id="UP000235533">
    <property type="component" value="Unassembled WGS sequence"/>
</dbReference>
<organism evidence="1 2">
    <name type="scientific">Vibrio splendidus</name>
    <dbReference type="NCBI Taxonomy" id="29497"/>
    <lineage>
        <taxon>Bacteria</taxon>
        <taxon>Pseudomonadati</taxon>
        <taxon>Pseudomonadota</taxon>
        <taxon>Gammaproteobacteria</taxon>
        <taxon>Vibrionales</taxon>
        <taxon>Vibrionaceae</taxon>
        <taxon>Vibrio</taxon>
    </lineage>
</organism>
<dbReference type="AlphaFoldDB" id="A0A2N7JRJ8"/>
<evidence type="ECO:0000313" key="1">
    <source>
        <dbReference type="EMBL" id="PMM56028.1"/>
    </source>
</evidence>
<gene>
    <name evidence="1" type="ORF">BCT54_22245</name>
</gene>
<reference evidence="2" key="1">
    <citation type="submission" date="2016-07" db="EMBL/GenBank/DDBJ databases">
        <title>Nontailed viruses are major unrecognized killers of bacteria in the ocean.</title>
        <authorList>
            <person name="Kauffman K."/>
            <person name="Hussain F."/>
            <person name="Yang J."/>
            <person name="Arevalo P."/>
            <person name="Brown J."/>
            <person name="Cutler M."/>
            <person name="Kelly L."/>
            <person name="Polz M.F."/>
        </authorList>
    </citation>
    <scope>NUCLEOTIDE SEQUENCE [LARGE SCALE GENOMIC DNA]</scope>
    <source>
        <strain evidence="2">10N.261.48.B5</strain>
    </source>
</reference>
<dbReference type="EMBL" id="MCZF01000094">
    <property type="protein sequence ID" value="PMM56028.1"/>
    <property type="molecule type" value="Genomic_DNA"/>
</dbReference>
<protein>
    <submittedName>
        <fullName evidence="1">Uncharacterized protein</fullName>
    </submittedName>
</protein>
<name>A0A2N7JRJ8_VIBSP</name>
<evidence type="ECO:0000313" key="2">
    <source>
        <dbReference type="Proteomes" id="UP000235533"/>
    </source>
</evidence>
<comment type="caution">
    <text evidence="1">The sequence shown here is derived from an EMBL/GenBank/DDBJ whole genome shotgun (WGS) entry which is preliminary data.</text>
</comment>
<accession>A0A2N7JRJ8</accession>
<proteinExistence type="predicted"/>